<reference evidence="1" key="1">
    <citation type="submission" date="2021-10" db="EMBL/GenBank/DDBJ databases">
        <title>Tropical sea cucumber genome reveals ecological adaptation and Cuvierian tubules defense mechanism.</title>
        <authorList>
            <person name="Chen T."/>
        </authorList>
    </citation>
    <scope>NUCLEOTIDE SEQUENCE</scope>
    <source>
        <strain evidence="1">Nanhai2018</strain>
        <tissue evidence="1">Muscle</tissue>
    </source>
</reference>
<comment type="caution">
    <text evidence="1">The sequence shown here is derived from an EMBL/GenBank/DDBJ whole genome shotgun (WGS) entry which is preliminary data.</text>
</comment>
<dbReference type="PANTHER" id="PTHR21301">
    <property type="entry name" value="REVERSE TRANSCRIPTASE"/>
    <property type="match status" value="1"/>
</dbReference>
<dbReference type="Proteomes" id="UP001152320">
    <property type="component" value="Chromosome 1"/>
</dbReference>
<dbReference type="AlphaFoldDB" id="A0A9Q1CNV0"/>
<dbReference type="OrthoDB" id="9909555at2759"/>
<proteinExistence type="predicted"/>
<evidence type="ECO:0000313" key="1">
    <source>
        <dbReference type="EMBL" id="KAJ8048325.1"/>
    </source>
</evidence>
<gene>
    <name evidence="1" type="ORF">HOLleu_00591</name>
</gene>
<evidence type="ECO:0000313" key="2">
    <source>
        <dbReference type="Proteomes" id="UP001152320"/>
    </source>
</evidence>
<keyword evidence="2" id="KW-1185">Reference proteome</keyword>
<dbReference type="PANTHER" id="PTHR21301:SF10">
    <property type="entry name" value="REVERSE TRANSCRIPTASE DOMAIN-CONTAINING PROTEIN"/>
    <property type="match status" value="1"/>
</dbReference>
<accession>A0A9Q1CNV0</accession>
<sequence length="164" mass="18793">MNTLNYINEAETQLKNEEFYRPLPSDLTETLKKKLHELLQNQNPDIQSAIKDLIPPYSTPSRFFTLPKIHKLKTIFQERFPDVEHTDIIRSTRLNNMDPPGRPIVSGTGTLTEYISAFVDGHLQTILPKLPTLLQDTNDFLRKLNNVDILPKGPMLVTLDVKSL</sequence>
<protein>
    <submittedName>
        <fullName evidence="1">Uncharacterized protein</fullName>
    </submittedName>
</protein>
<organism evidence="1 2">
    <name type="scientific">Holothuria leucospilota</name>
    <name type="common">Black long sea cucumber</name>
    <name type="synonym">Mertensiothuria leucospilota</name>
    <dbReference type="NCBI Taxonomy" id="206669"/>
    <lineage>
        <taxon>Eukaryota</taxon>
        <taxon>Metazoa</taxon>
        <taxon>Echinodermata</taxon>
        <taxon>Eleutherozoa</taxon>
        <taxon>Echinozoa</taxon>
        <taxon>Holothuroidea</taxon>
        <taxon>Aspidochirotacea</taxon>
        <taxon>Aspidochirotida</taxon>
        <taxon>Holothuriidae</taxon>
        <taxon>Holothuria</taxon>
    </lineage>
</organism>
<name>A0A9Q1CNV0_HOLLE</name>
<dbReference type="EMBL" id="JAIZAY010000001">
    <property type="protein sequence ID" value="KAJ8048325.1"/>
    <property type="molecule type" value="Genomic_DNA"/>
</dbReference>